<dbReference type="PROSITE" id="PS00455">
    <property type="entry name" value="AMP_BINDING"/>
    <property type="match status" value="1"/>
</dbReference>
<protein>
    <recommendedName>
        <fullName evidence="3">Carrier domain-containing protein</fullName>
    </recommendedName>
</protein>
<dbReference type="InterPro" id="IPR036291">
    <property type="entry name" value="NAD(P)-bd_dom_sf"/>
</dbReference>
<evidence type="ECO:0000313" key="4">
    <source>
        <dbReference type="EMBL" id="KIK55529.1"/>
    </source>
</evidence>
<proteinExistence type="predicted"/>
<keyword evidence="1" id="KW-0596">Phosphopantetheine</keyword>
<dbReference type="HOGENOM" id="CLU_002220_1_0_1"/>
<dbReference type="Pfam" id="PF23562">
    <property type="entry name" value="AMP-binding_C_3"/>
    <property type="match status" value="1"/>
</dbReference>
<dbReference type="Pfam" id="PF00501">
    <property type="entry name" value="AMP-binding"/>
    <property type="match status" value="1"/>
</dbReference>
<dbReference type="AlphaFoldDB" id="A0A0D0BZY3"/>
<evidence type="ECO:0000256" key="1">
    <source>
        <dbReference type="ARBA" id="ARBA00022450"/>
    </source>
</evidence>
<dbReference type="SUPFAM" id="SSF51735">
    <property type="entry name" value="NAD(P)-binding Rossmann-fold domains"/>
    <property type="match status" value="1"/>
</dbReference>
<dbReference type="SUPFAM" id="SSF56801">
    <property type="entry name" value="Acetyl-CoA synthetase-like"/>
    <property type="match status" value="1"/>
</dbReference>
<dbReference type="PANTHER" id="PTHR43439:SF2">
    <property type="entry name" value="ENZYME, PUTATIVE (JCVI)-RELATED"/>
    <property type="match status" value="1"/>
</dbReference>
<organism evidence="4 5">
    <name type="scientific">Collybiopsis luxurians FD-317 M1</name>
    <dbReference type="NCBI Taxonomy" id="944289"/>
    <lineage>
        <taxon>Eukaryota</taxon>
        <taxon>Fungi</taxon>
        <taxon>Dikarya</taxon>
        <taxon>Basidiomycota</taxon>
        <taxon>Agaricomycotina</taxon>
        <taxon>Agaricomycetes</taxon>
        <taxon>Agaricomycetidae</taxon>
        <taxon>Agaricales</taxon>
        <taxon>Marasmiineae</taxon>
        <taxon>Omphalotaceae</taxon>
        <taxon>Collybiopsis</taxon>
        <taxon>Collybiopsis luxurians</taxon>
    </lineage>
</organism>
<dbReference type="InterPro" id="IPR051414">
    <property type="entry name" value="Adenylate-forming_Reductase"/>
</dbReference>
<reference evidence="4 5" key="1">
    <citation type="submission" date="2014-04" db="EMBL/GenBank/DDBJ databases">
        <title>Evolutionary Origins and Diversification of the Mycorrhizal Mutualists.</title>
        <authorList>
            <consortium name="DOE Joint Genome Institute"/>
            <consortium name="Mycorrhizal Genomics Consortium"/>
            <person name="Kohler A."/>
            <person name="Kuo A."/>
            <person name="Nagy L.G."/>
            <person name="Floudas D."/>
            <person name="Copeland A."/>
            <person name="Barry K.W."/>
            <person name="Cichocki N."/>
            <person name="Veneault-Fourrey C."/>
            <person name="LaButti K."/>
            <person name="Lindquist E.A."/>
            <person name="Lipzen A."/>
            <person name="Lundell T."/>
            <person name="Morin E."/>
            <person name="Murat C."/>
            <person name="Riley R."/>
            <person name="Ohm R."/>
            <person name="Sun H."/>
            <person name="Tunlid A."/>
            <person name="Henrissat B."/>
            <person name="Grigoriev I.V."/>
            <person name="Hibbett D.S."/>
            <person name="Martin F."/>
        </authorList>
    </citation>
    <scope>NUCLEOTIDE SEQUENCE [LARGE SCALE GENOMIC DNA]</scope>
    <source>
        <strain evidence="4 5">FD-317 M1</strain>
    </source>
</reference>
<dbReference type="EMBL" id="KN834805">
    <property type="protein sequence ID" value="KIK55529.1"/>
    <property type="molecule type" value="Genomic_DNA"/>
</dbReference>
<gene>
    <name evidence="4" type="ORF">GYMLUDRAFT_837603</name>
</gene>
<accession>A0A0D0BZY3</accession>
<evidence type="ECO:0000313" key="5">
    <source>
        <dbReference type="Proteomes" id="UP000053593"/>
    </source>
</evidence>
<dbReference type="Gene3D" id="3.40.50.12780">
    <property type="entry name" value="N-terminal domain of ligase-like"/>
    <property type="match status" value="1"/>
</dbReference>
<evidence type="ECO:0000256" key="2">
    <source>
        <dbReference type="ARBA" id="ARBA00022553"/>
    </source>
</evidence>
<name>A0A0D0BZY3_9AGAR</name>
<dbReference type="InterPro" id="IPR000873">
    <property type="entry name" value="AMP-dep_synth/lig_dom"/>
</dbReference>
<dbReference type="SUPFAM" id="SSF47336">
    <property type="entry name" value="ACP-like"/>
    <property type="match status" value="1"/>
</dbReference>
<dbReference type="InterPro" id="IPR009081">
    <property type="entry name" value="PP-bd_ACP"/>
</dbReference>
<sequence>MNTPPLTQLTTLPQLLRFHYEHNAEQAIYVYAEDENPDLLLEMKYLEFVRASHRAAHILRPHRAGLDGQVVAIAALLDTFAYTALVAGLMEAGFIPLPISPRNTVAAVVNLLKKTGCRRLLATQSTLQELIRNVQTELASSDYKAVIEEAPTLKDLYPKFGAETSEDPFEPYPFPSSYPHSGDTAVILHSSGSTGFPKPIPITYEALLKSWALSPSGRQFRTHNLRLGTMSLPTFHVMGFTAQLIFPVYLGITVAVYPPCVTRPEALPLTPTPDNIIDHFRRTHADSCIAIPAMLQIWSQSALSVDTLRSMRVVMTGGGPLAPATGDYLVSCGVKLRSLYGGTEFGSIEVWDIHDSCEDWSWHRFPDGSSVRWMPQGDGTFELQCLNTESYCVSVENLSDTRGYATADLWISHPSKPNLWSIVGRVDDVLIHSSGEKTVPGPFEEFVSKSPCIIGAVMFGRQRDQPGVLLEPSAEHQIDVKDESQVAAFRNKIWPVIEEANKLMPTFSKVYKEMILAASPSKPLPRAGKGTVLRKAAYEQYQEEINQIYDAVESTLVDTIEPPSDWESNAVQRWLKIQIEDLCHNSVGFSEDIFEHGFDSLCATILRRRMMNALREGGQPAASRLISQNVVYNHPTITKLADFIVRLVQHPTENGSADKSHETAMEDMISLYSQGLDAPITSCTKIASKTVVLLTGSTGNLGAQILASLLENDSVGLVYTLNRSSSRISIQQRHLERFEDKGLDINLLKSDRLIHLEGESSQSRLGLAGDVFNKLRNTLTVVIHNAWRLDFNLSLSSFEPHVRGTRNLIDLARSSRHSSTLRFLFTSSIGSAQSWNSNSLGPYPERVVLDPQYAVGSGYGESKYVSERILAKSGLHVSSFRIGQITGSSPTGAWAMSDWLPMMIKSSLALGVLPDAEGPVSWAPMDAIAEAILDVAFAKDYAPLAINLVHPHPVSWTSVMEAIRQSLISYKQLSSESLQLVPFQTWVSTLQKHAASASADKVVNEIPAMKIIEFLRAMGQRSEGENRNVEALGGTVLETENVQRFSERMKNLDHLGRPDAELWVKYWVRHGL</sequence>
<feature type="domain" description="Carrier" evidence="3">
    <location>
        <begin position="561"/>
        <end position="648"/>
    </location>
</feature>
<keyword evidence="5" id="KW-1185">Reference proteome</keyword>
<dbReference type="Pfam" id="PF07993">
    <property type="entry name" value="NAD_binding_4"/>
    <property type="match status" value="1"/>
</dbReference>
<dbReference type="PROSITE" id="PS50075">
    <property type="entry name" value="CARRIER"/>
    <property type="match status" value="1"/>
</dbReference>
<dbReference type="PANTHER" id="PTHR43439">
    <property type="entry name" value="PHENYLACETATE-COENZYME A LIGASE"/>
    <property type="match status" value="1"/>
</dbReference>
<keyword evidence="2" id="KW-0597">Phosphoprotein</keyword>
<dbReference type="Proteomes" id="UP000053593">
    <property type="component" value="Unassembled WGS sequence"/>
</dbReference>
<evidence type="ECO:0000259" key="3">
    <source>
        <dbReference type="PROSITE" id="PS50075"/>
    </source>
</evidence>
<dbReference type="InterPro" id="IPR036736">
    <property type="entry name" value="ACP-like_sf"/>
</dbReference>
<dbReference type="Gene3D" id="1.10.1200.10">
    <property type="entry name" value="ACP-like"/>
    <property type="match status" value="1"/>
</dbReference>
<dbReference type="InterPro" id="IPR042099">
    <property type="entry name" value="ANL_N_sf"/>
</dbReference>
<dbReference type="OrthoDB" id="429813at2759"/>
<dbReference type="InterPro" id="IPR013120">
    <property type="entry name" value="FAR_NAD-bd"/>
</dbReference>
<dbReference type="InterPro" id="IPR020845">
    <property type="entry name" value="AMP-binding_CS"/>
</dbReference>
<dbReference type="Gene3D" id="3.40.50.720">
    <property type="entry name" value="NAD(P)-binding Rossmann-like Domain"/>
    <property type="match status" value="1"/>
</dbReference>